<gene>
    <name evidence="1" type="ORF">MM415A01518_0016</name>
</gene>
<name>A0A6M3K215_9ZZZZ</name>
<proteinExistence type="predicted"/>
<sequence>MGLLIKKLGVVYKDGKIINHRSLIKVLLNPIISKLGFCIATKYDLETNKLGTPILIKSGNHSFGDSLLFKVPVDYYDVIKKERRLI</sequence>
<organism evidence="1">
    <name type="scientific">viral metagenome</name>
    <dbReference type="NCBI Taxonomy" id="1070528"/>
    <lineage>
        <taxon>unclassified sequences</taxon>
        <taxon>metagenomes</taxon>
        <taxon>organismal metagenomes</taxon>
    </lineage>
</organism>
<evidence type="ECO:0000313" key="1">
    <source>
        <dbReference type="EMBL" id="QJA76400.1"/>
    </source>
</evidence>
<dbReference type="EMBL" id="MT142222">
    <property type="protein sequence ID" value="QJA76400.1"/>
    <property type="molecule type" value="Genomic_DNA"/>
</dbReference>
<reference evidence="1" key="1">
    <citation type="submission" date="2020-03" db="EMBL/GenBank/DDBJ databases">
        <title>The deep terrestrial virosphere.</title>
        <authorList>
            <person name="Holmfeldt K."/>
            <person name="Nilsson E."/>
            <person name="Simone D."/>
            <person name="Lopez-Fernandez M."/>
            <person name="Wu X."/>
            <person name="de Brujin I."/>
            <person name="Lundin D."/>
            <person name="Andersson A."/>
            <person name="Bertilsson S."/>
            <person name="Dopson M."/>
        </authorList>
    </citation>
    <scope>NUCLEOTIDE SEQUENCE</scope>
    <source>
        <strain evidence="1">MM415A01518</strain>
    </source>
</reference>
<accession>A0A6M3K215</accession>
<dbReference type="AlphaFoldDB" id="A0A6M3K215"/>
<protein>
    <submittedName>
        <fullName evidence="1">Uncharacterized protein</fullName>
    </submittedName>
</protein>